<reference evidence="11 12" key="1">
    <citation type="submission" date="2016-09" db="EMBL/GenBank/DDBJ databases">
        <title>The draft genome of Dichanthelium oligosanthes: A C3 panicoid grass species.</title>
        <authorList>
            <person name="Studer A.J."/>
            <person name="Schnable J.C."/>
            <person name="Brutnell T.P."/>
        </authorList>
    </citation>
    <scope>NUCLEOTIDE SEQUENCE [LARGE SCALE GENOMIC DNA]</scope>
    <source>
        <strain evidence="12">cv. Kellogg 1175</strain>
        <tissue evidence="11">Leaf</tissue>
    </source>
</reference>
<accession>A0A1E5W020</accession>
<evidence type="ECO:0000256" key="7">
    <source>
        <dbReference type="PROSITE-ProRule" id="PRU00023"/>
    </source>
</evidence>
<gene>
    <name evidence="11" type="ORF">BAE44_0008325</name>
</gene>
<evidence type="ECO:0000256" key="8">
    <source>
        <dbReference type="SAM" id="MobiDB-lite"/>
    </source>
</evidence>
<comment type="caution">
    <text evidence="11">The sequence shown here is derived from an EMBL/GenBank/DDBJ whole genome shotgun (WGS) entry which is preliminary data.</text>
</comment>
<evidence type="ECO:0000259" key="10">
    <source>
        <dbReference type="Pfam" id="PF13962"/>
    </source>
</evidence>
<dbReference type="PANTHER" id="PTHR24186:SF41">
    <property type="entry name" value="PGG DOMAIN-CONTAINING PROTEIN"/>
    <property type="match status" value="1"/>
</dbReference>
<dbReference type="STRING" id="888268.A0A1E5W020"/>
<feature type="transmembrane region" description="Helical" evidence="9">
    <location>
        <begin position="525"/>
        <end position="547"/>
    </location>
</feature>
<dbReference type="SUPFAM" id="SSF48403">
    <property type="entry name" value="Ankyrin repeat"/>
    <property type="match status" value="1"/>
</dbReference>
<dbReference type="PANTHER" id="PTHR24186">
    <property type="entry name" value="PROTEIN PHOSPHATASE 1 REGULATORY SUBUNIT"/>
    <property type="match status" value="1"/>
</dbReference>
<feature type="transmembrane region" description="Helical" evidence="9">
    <location>
        <begin position="491"/>
        <end position="513"/>
    </location>
</feature>
<dbReference type="InterPro" id="IPR002110">
    <property type="entry name" value="Ankyrin_rpt"/>
</dbReference>
<proteinExistence type="predicted"/>
<keyword evidence="2 9" id="KW-0812">Transmembrane</keyword>
<dbReference type="Pfam" id="PF12796">
    <property type="entry name" value="Ank_2"/>
    <property type="match status" value="2"/>
</dbReference>
<organism evidence="11 12">
    <name type="scientific">Dichanthelium oligosanthes</name>
    <dbReference type="NCBI Taxonomy" id="888268"/>
    <lineage>
        <taxon>Eukaryota</taxon>
        <taxon>Viridiplantae</taxon>
        <taxon>Streptophyta</taxon>
        <taxon>Embryophyta</taxon>
        <taxon>Tracheophyta</taxon>
        <taxon>Spermatophyta</taxon>
        <taxon>Magnoliopsida</taxon>
        <taxon>Liliopsida</taxon>
        <taxon>Poales</taxon>
        <taxon>Poaceae</taxon>
        <taxon>PACMAD clade</taxon>
        <taxon>Panicoideae</taxon>
        <taxon>Panicodae</taxon>
        <taxon>Paniceae</taxon>
        <taxon>Dichantheliinae</taxon>
        <taxon>Dichanthelium</taxon>
    </lineage>
</organism>
<protein>
    <recommendedName>
        <fullName evidence="10">PGG domain-containing protein</fullName>
    </recommendedName>
</protein>
<keyword evidence="5 7" id="KW-0040">ANK repeat</keyword>
<dbReference type="InterPro" id="IPR036770">
    <property type="entry name" value="Ankyrin_rpt-contain_sf"/>
</dbReference>
<dbReference type="InterPro" id="IPR026961">
    <property type="entry name" value="PGG_dom"/>
</dbReference>
<comment type="subcellular location">
    <subcellularLocation>
        <location evidence="1">Membrane</location>
        <topology evidence="1">Multi-pass membrane protein</topology>
    </subcellularLocation>
</comment>
<dbReference type="EMBL" id="LWDX02025070">
    <property type="protein sequence ID" value="OEL30660.1"/>
    <property type="molecule type" value="Genomic_DNA"/>
</dbReference>
<keyword evidence="3" id="KW-0677">Repeat</keyword>
<evidence type="ECO:0000256" key="2">
    <source>
        <dbReference type="ARBA" id="ARBA00022692"/>
    </source>
</evidence>
<sequence>MEDRQQQQYIQLARPPSHDGSPAKATTAPAMQQPNEADAARLVQMCPSLYRAVHRGRTEEVMALLLQQHGAATDYQATGNDSSQLLLCFPSITVHGQCDTLEVTAERNTVLHVAAEQGHDELIRELNLRFREPGLLSRQNSALDTPLHCAARAGHVRAVTVLVQLAQDCGESILGCKNEAGDTALHLAARYGHGTVVEVLVWAAEGPAAELNGDGVSPLYLARIRTNELRISLPAEMVHLLLEWRPALTDQVDSSGSSPLHFAASHGDRTIVHAILRAGPPGTVYKKDSCGLSALHVAARMGHHRVVKDMLGTCPAAADLRDDDGGTFVHAAAREKRSSVVSLAVKNPMLRGLLNSRDRDGNTPLHLAVAVGAPGVVEALLRKGKVRADVLNKDGYTALDLAGRQTSFFTMVNLVVTLAAFGAQLRPQRQDHMKPWSGGDVRQWIEKMSDPLVVVAGLIVAAALTAGFNLPGSYDGSGKANLVGKGNAFKFFLILDTLAVATSMVAVTLLVYGKVSRSADSWKSFAAALQFMWASLISLMLAFYVALVATKATYQSVQVAIYAFISVLNFCITVWIAPAKRWRTICRFLRQCLCRCHSKGKHVVIKRQYPFAGASVINFCLFTVIGMVALGSLQAIFAVYRREGISSSSPAPSPL</sequence>
<evidence type="ECO:0000256" key="9">
    <source>
        <dbReference type="SAM" id="Phobius"/>
    </source>
</evidence>
<evidence type="ECO:0000313" key="12">
    <source>
        <dbReference type="Proteomes" id="UP000095767"/>
    </source>
</evidence>
<feature type="transmembrane region" description="Helical" evidence="9">
    <location>
        <begin position="616"/>
        <end position="640"/>
    </location>
</feature>
<name>A0A1E5W020_9POAL</name>
<feature type="region of interest" description="Disordered" evidence="8">
    <location>
        <begin position="1"/>
        <end position="32"/>
    </location>
</feature>
<feature type="transmembrane region" description="Helical" evidence="9">
    <location>
        <begin position="452"/>
        <end position="471"/>
    </location>
</feature>
<dbReference type="PROSITE" id="PS50297">
    <property type="entry name" value="ANK_REP_REGION"/>
    <property type="match status" value="3"/>
</dbReference>
<evidence type="ECO:0000313" key="11">
    <source>
        <dbReference type="EMBL" id="OEL30660.1"/>
    </source>
</evidence>
<feature type="transmembrane region" description="Helical" evidence="9">
    <location>
        <begin position="408"/>
        <end position="425"/>
    </location>
</feature>
<dbReference type="GO" id="GO:0005886">
    <property type="term" value="C:plasma membrane"/>
    <property type="evidence" value="ECO:0007669"/>
    <property type="project" value="TreeGrafter"/>
</dbReference>
<feature type="compositionally biased region" description="Polar residues" evidence="8">
    <location>
        <begin position="1"/>
        <end position="10"/>
    </location>
</feature>
<dbReference type="SMART" id="SM00248">
    <property type="entry name" value="ANK"/>
    <property type="match status" value="6"/>
</dbReference>
<evidence type="ECO:0000256" key="1">
    <source>
        <dbReference type="ARBA" id="ARBA00004141"/>
    </source>
</evidence>
<feature type="transmembrane region" description="Helical" evidence="9">
    <location>
        <begin position="559"/>
        <end position="577"/>
    </location>
</feature>
<feature type="domain" description="PGG" evidence="10">
    <location>
        <begin position="443"/>
        <end position="549"/>
    </location>
</feature>
<feature type="repeat" description="ANK" evidence="7">
    <location>
        <begin position="360"/>
        <end position="384"/>
    </location>
</feature>
<dbReference type="Proteomes" id="UP000095767">
    <property type="component" value="Unassembled WGS sequence"/>
</dbReference>
<evidence type="ECO:0000256" key="4">
    <source>
        <dbReference type="ARBA" id="ARBA00022989"/>
    </source>
</evidence>
<dbReference type="Pfam" id="PF13962">
    <property type="entry name" value="PGG"/>
    <property type="match status" value="1"/>
</dbReference>
<evidence type="ECO:0000256" key="3">
    <source>
        <dbReference type="ARBA" id="ARBA00022737"/>
    </source>
</evidence>
<keyword evidence="4 9" id="KW-1133">Transmembrane helix</keyword>
<evidence type="ECO:0000256" key="6">
    <source>
        <dbReference type="ARBA" id="ARBA00023136"/>
    </source>
</evidence>
<evidence type="ECO:0000256" key="5">
    <source>
        <dbReference type="ARBA" id="ARBA00023043"/>
    </source>
</evidence>
<keyword evidence="12" id="KW-1185">Reference proteome</keyword>
<feature type="repeat" description="ANK" evidence="7">
    <location>
        <begin position="255"/>
        <end position="279"/>
    </location>
</feature>
<dbReference type="Gene3D" id="1.25.40.20">
    <property type="entry name" value="Ankyrin repeat-containing domain"/>
    <property type="match status" value="1"/>
</dbReference>
<dbReference type="AlphaFoldDB" id="A0A1E5W020"/>
<keyword evidence="6 9" id="KW-0472">Membrane</keyword>
<feature type="repeat" description="ANK" evidence="7">
    <location>
        <begin position="180"/>
        <end position="201"/>
    </location>
</feature>
<dbReference type="OrthoDB" id="303876at2759"/>
<dbReference type="PROSITE" id="PS50088">
    <property type="entry name" value="ANK_REPEAT"/>
    <property type="match status" value="3"/>
</dbReference>